<dbReference type="AlphaFoldDB" id="A0A239H272"/>
<dbReference type="Proteomes" id="UP000198362">
    <property type="component" value="Unassembled WGS sequence"/>
</dbReference>
<dbReference type="EMBL" id="FZPH01000001">
    <property type="protein sequence ID" value="SNS75487.1"/>
    <property type="molecule type" value="Genomic_DNA"/>
</dbReference>
<name>A0A239H272_9ACTN</name>
<gene>
    <name evidence="1" type="ORF">SAMN05421812_101663</name>
</gene>
<evidence type="ECO:0000313" key="2">
    <source>
        <dbReference type="Proteomes" id="UP000198362"/>
    </source>
</evidence>
<organism evidence="1 2">
    <name type="scientific">Asanoa hainanensis</name>
    <dbReference type="NCBI Taxonomy" id="560556"/>
    <lineage>
        <taxon>Bacteria</taxon>
        <taxon>Bacillati</taxon>
        <taxon>Actinomycetota</taxon>
        <taxon>Actinomycetes</taxon>
        <taxon>Micromonosporales</taxon>
        <taxon>Micromonosporaceae</taxon>
        <taxon>Asanoa</taxon>
    </lineage>
</organism>
<proteinExistence type="predicted"/>
<keyword evidence="2" id="KW-1185">Reference proteome</keyword>
<protein>
    <submittedName>
        <fullName evidence="1">Uncharacterized protein</fullName>
    </submittedName>
</protein>
<evidence type="ECO:0000313" key="1">
    <source>
        <dbReference type="EMBL" id="SNS75487.1"/>
    </source>
</evidence>
<reference evidence="1 2" key="1">
    <citation type="submission" date="2017-06" db="EMBL/GenBank/DDBJ databases">
        <authorList>
            <person name="Kim H.J."/>
            <person name="Triplett B.A."/>
        </authorList>
    </citation>
    <scope>NUCLEOTIDE SEQUENCE [LARGE SCALE GENOMIC DNA]</scope>
    <source>
        <strain evidence="1 2">CGMCC 4.5593</strain>
    </source>
</reference>
<accession>A0A239H272</accession>
<sequence length="113" mass="12427">MPEDRVGLDVPVVTYDSLPDIAVLRERCRALAMVDAVLSPRLEYRHYTFDAYWGPDEQLASMANGSGDEWSIVFSTAGAFVRGFDHESAMSPAVNDYELWPGLLTGLPSDNSG</sequence>